<dbReference type="EMBL" id="DXEV01000215">
    <property type="protein sequence ID" value="HIX57919.1"/>
    <property type="molecule type" value="Genomic_DNA"/>
</dbReference>
<gene>
    <name evidence="6" type="ORF">H9850_10690</name>
</gene>
<evidence type="ECO:0000313" key="6">
    <source>
        <dbReference type="EMBL" id="HIX57919.1"/>
    </source>
</evidence>
<dbReference type="InterPro" id="IPR036390">
    <property type="entry name" value="WH_DNA-bd_sf"/>
</dbReference>
<dbReference type="Proteomes" id="UP000886829">
    <property type="component" value="Unassembled WGS sequence"/>
</dbReference>
<dbReference type="PRINTS" id="PR00035">
    <property type="entry name" value="HTHGNTR"/>
</dbReference>
<dbReference type="SMART" id="SM00895">
    <property type="entry name" value="FCD"/>
    <property type="match status" value="1"/>
</dbReference>
<dbReference type="Gene3D" id="1.20.120.530">
    <property type="entry name" value="GntR ligand-binding domain-like"/>
    <property type="match status" value="1"/>
</dbReference>
<dbReference type="GO" id="GO:0003677">
    <property type="term" value="F:DNA binding"/>
    <property type="evidence" value="ECO:0007669"/>
    <property type="project" value="UniProtKB-KW"/>
</dbReference>
<dbReference type="SMART" id="SM00345">
    <property type="entry name" value="HTH_GNTR"/>
    <property type="match status" value="1"/>
</dbReference>
<accession>A0A9D1WFC7</accession>
<evidence type="ECO:0000256" key="2">
    <source>
        <dbReference type="ARBA" id="ARBA00023125"/>
    </source>
</evidence>
<reference evidence="6" key="1">
    <citation type="journal article" date="2021" name="PeerJ">
        <title>Extensive microbial diversity within the chicken gut microbiome revealed by metagenomics and culture.</title>
        <authorList>
            <person name="Gilroy R."/>
            <person name="Ravi A."/>
            <person name="Getino M."/>
            <person name="Pursley I."/>
            <person name="Horton D.L."/>
            <person name="Alikhan N.F."/>
            <person name="Baker D."/>
            <person name="Gharbi K."/>
            <person name="Hall N."/>
            <person name="Watson M."/>
            <person name="Adriaenssens E.M."/>
            <person name="Foster-Nyarko E."/>
            <person name="Jarju S."/>
            <person name="Secka A."/>
            <person name="Antonio M."/>
            <person name="Oren A."/>
            <person name="Chaudhuri R.R."/>
            <person name="La Ragione R."/>
            <person name="Hildebrand F."/>
            <person name="Pallen M.J."/>
        </authorList>
    </citation>
    <scope>NUCLEOTIDE SEQUENCE</scope>
    <source>
        <strain evidence="6">USASDec5-558</strain>
    </source>
</reference>
<name>A0A9D1WFC7_9GAMM</name>
<evidence type="ECO:0000259" key="5">
    <source>
        <dbReference type="PROSITE" id="PS50949"/>
    </source>
</evidence>
<keyword evidence="1" id="KW-0805">Transcription regulation</keyword>
<comment type="caution">
    <text evidence="6">The sequence shown here is derived from an EMBL/GenBank/DDBJ whole genome shotgun (WGS) entry which is preliminary data.</text>
</comment>
<organism evidence="6 7">
    <name type="scientific">Candidatus Anaerobiospirillum pullistercoris</name>
    <dbReference type="NCBI Taxonomy" id="2838452"/>
    <lineage>
        <taxon>Bacteria</taxon>
        <taxon>Pseudomonadati</taxon>
        <taxon>Pseudomonadota</taxon>
        <taxon>Gammaproteobacteria</taxon>
        <taxon>Aeromonadales</taxon>
        <taxon>Succinivibrionaceae</taxon>
        <taxon>Anaerobiospirillum</taxon>
    </lineage>
</organism>
<dbReference type="Gene3D" id="1.10.10.10">
    <property type="entry name" value="Winged helix-like DNA-binding domain superfamily/Winged helix DNA-binding domain"/>
    <property type="match status" value="1"/>
</dbReference>
<dbReference type="GO" id="GO:0003700">
    <property type="term" value="F:DNA-binding transcription factor activity"/>
    <property type="evidence" value="ECO:0007669"/>
    <property type="project" value="InterPro"/>
</dbReference>
<keyword evidence="2" id="KW-0238">DNA-binding</keyword>
<dbReference type="Pfam" id="PF00392">
    <property type="entry name" value="GntR"/>
    <property type="match status" value="1"/>
</dbReference>
<dbReference type="PANTHER" id="PTHR43537">
    <property type="entry name" value="TRANSCRIPTIONAL REGULATOR, GNTR FAMILY"/>
    <property type="match status" value="1"/>
</dbReference>
<dbReference type="SUPFAM" id="SSF48008">
    <property type="entry name" value="GntR ligand-binding domain-like"/>
    <property type="match status" value="1"/>
</dbReference>
<keyword evidence="3" id="KW-0804">Transcription</keyword>
<evidence type="ECO:0000256" key="3">
    <source>
        <dbReference type="ARBA" id="ARBA00023163"/>
    </source>
</evidence>
<dbReference type="InterPro" id="IPR011711">
    <property type="entry name" value="GntR_C"/>
</dbReference>
<sequence>MSIANTITLPKLRLSPHRVISAQIYDFLRKQITETNIKPGILLSENSLSKHFNVSRQPVREALMRLSYEGLLSVLPQRGSVVERISITGLKETVFVRTAIEKECMLNITNLDDKTRRLCLQQLERVIAQQKRVKQDEKLRANYLRLDDLFHERLCALSGTAIAWNTIQSLKGQMDRIRFLTFGTVTPSEEVTHEHEEILARLEMNDLKEACRLLTQHLSNIIETQKPIVKQYSDWFTPESLTRLRQEESAAAAAMDDAETKANAEPQANAKA</sequence>
<dbReference type="InterPro" id="IPR000524">
    <property type="entry name" value="Tscrpt_reg_HTH_GntR"/>
</dbReference>
<evidence type="ECO:0000313" key="7">
    <source>
        <dbReference type="Proteomes" id="UP000886829"/>
    </source>
</evidence>
<feature type="region of interest" description="Disordered" evidence="4">
    <location>
        <begin position="246"/>
        <end position="272"/>
    </location>
</feature>
<dbReference type="InterPro" id="IPR008920">
    <property type="entry name" value="TF_FadR/GntR_C"/>
</dbReference>
<dbReference type="AlphaFoldDB" id="A0A9D1WFC7"/>
<protein>
    <submittedName>
        <fullName evidence="6">GntR family transcriptional regulator</fullName>
    </submittedName>
</protein>
<proteinExistence type="predicted"/>
<dbReference type="CDD" id="cd07377">
    <property type="entry name" value="WHTH_GntR"/>
    <property type="match status" value="1"/>
</dbReference>
<feature type="domain" description="HTH gntR-type" evidence="5">
    <location>
        <begin position="18"/>
        <end position="85"/>
    </location>
</feature>
<dbReference type="InterPro" id="IPR036388">
    <property type="entry name" value="WH-like_DNA-bd_sf"/>
</dbReference>
<dbReference type="SUPFAM" id="SSF46785">
    <property type="entry name" value="Winged helix' DNA-binding domain"/>
    <property type="match status" value="1"/>
</dbReference>
<evidence type="ECO:0000256" key="4">
    <source>
        <dbReference type="SAM" id="MobiDB-lite"/>
    </source>
</evidence>
<dbReference type="PANTHER" id="PTHR43537:SF6">
    <property type="entry name" value="HTH-TYPE TRANSCRIPTIONAL REPRESSOR RSPR"/>
    <property type="match status" value="1"/>
</dbReference>
<evidence type="ECO:0000256" key="1">
    <source>
        <dbReference type="ARBA" id="ARBA00023015"/>
    </source>
</evidence>
<dbReference type="Pfam" id="PF07729">
    <property type="entry name" value="FCD"/>
    <property type="match status" value="1"/>
</dbReference>
<dbReference type="PROSITE" id="PS50949">
    <property type="entry name" value="HTH_GNTR"/>
    <property type="match status" value="1"/>
</dbReference>
<reference evidence="6" key="2">
    <citation type="submission" date="2021-04" db="EMBL/GenBank/DDBJ databases">
        <authorList>
            <person name="Gilroy R."/>
        </authorList>
    </citation>
    <scope>NUCLEOTIDE SEQUENCE</scope>
    <source>
        <strain evidence="6">USASDec5-558</strain>
    </source>
</reference>